<dbReference type="GO" id="GO:0005737">
    <property type="term" value="C:cytoplasm"/>
    <property type="evidence" value="ECO:0007669"/>
    <property type="project" value="TreeGrafter"/>
</dbReference>
<protein>
    <recommendedName>
        <fullName evidence="1">PSP1 C-terminal domain-containing protein</fullName>
    </recommendedName>
</protein>
<dbReference type="PANTHER" id="PTHR43830">
    <property type="entry name" value="PROTEIN PSP1"/>
    <property type="match status" value="1"/>
</dbReference>
<feature type="domain" description="PSP1 C-terminal" evidence="1">
    <location>
        <begin position="34"/>
        <end position="119"/>
    </location>
</feature>
<dbReference type="InterPro" id="IPR047767">
    <property type="entry name" value="PSP1-like"/>
</dbReference>
<feature type="non-terminal residue" evidence="2">
    <location>
        <position position="1"/>
    </location>
</feature>
<name>X1K9Z0_9ZZZZ</name>
<dbReference type="PROSITE" id="PS51411">
    <property type="entry name" value="PSP1_C"/>
    <property type="match status" value="1"/>
</dbReference>
<dbReference type="InterPro" id="IPR007557">
    <property type="entry name" value="PSP1_C"/>
</dbReference>
<dbReference type="NCBIfam" id="NF041131">
    <property type="entry name" value="RicT_YaaT_fam"/>
    <property type="match status" value="1"/>
</dbReference>
<evidence type="ECO:0000259" key="1">
    <source>
        <dbReference type="PROSITE" id="PS51411"/>
    </source>
</evidence>
<comment type="caution">
    <text evidence="2">The sequence shown here is derived from an EMBL/GenBank/DDBJ whole genome shotgun (WGS) entry which is preliminary data.</text>
</comment>
<dbReference type="AlphaFoldDB" id="X1K9Z0"/>
<gene>
    <name evidence="2" type="ORF">S06H3_14555</name>
</gene>
<proteinExistence type="predicted"/>
<evidence type="ECO:0000313" key="2">
    <source>
        <dbReference type="EMBL" id="GAI03847.1"/>
    </source>
</evidence>
<reference evidence="2" key="1">
    <citation type="journal article" date="2014" name="Front. Microbiol.">
        <title>High frequency of phylogenetically diverse reductive dehalogenase-homologous genes in deep subseafloor sedimentary metagenomes.</title>
        <authorList>
            <person name="Kawai M."/>
            <person name="Futagami T."/>
            <person name="Toyoda A."/>
            <person name="Takaki Y."/>
            <person name="Nishi S."/>
            <person name="Hori S."/>
            <person name="Arai W."/>
            <person name="Tsubouchi T."/>
            <person name="Morono Y."/>
            <person name="Uchiyama I."/>
            <person name="Ito T."/>
            <person name="Fujiyama A."/>
            <person name="Inagaki F."/>
            <person name="Takami H."/>
        </authorList>
    </citation>
    <scope>NUCLEOTIDE SEQUENCE</scope>
    <source>
        <strain evidence="2">Expedition CK06-06</strain>
    </source>
</reference>
<sequence>GDYVIVETTRGREAGAVAMAPKEMPEEEVLNQLKGIIRRAEPWDLVQMEHYRHLEPKTLEVCREKLAEYGLPMRVVKAEYNFDGSHLVFYFTAEKRLDFRDLARDLAKTFKTRIELRQIGVRDEAKLMGGLGRCGRPLCCISFLSEFSPVSIRMAKQQDLPLSPMEISGLCGRLLCCLTYENEYYAEVKKRLPQVGEKVNTSYGPGKVTGINVLKETINVELESEVTVEVPAEDVRSKGKAARGKRRRDRS</sequence>
<accession>X1K9Z0</accession>
<organism evidence="2">
    <name type="scientific">marine sediment metagenome</name>
    <dbReference type="NCBI Taxonomy" id="412755"/>
    <lineage>
        <taxon>unclassified sequences</taxon>
        <taxon>metagenomes</taxon>
        <taxon>ecological metagenomes</taxon>
    </lineage>
</organism>
<dbReference type="PANTHER" id="PTHR43830:SF3">
    <property type="entry name" value="PROTEIN PSP1"/>
    <property type="match status" value="1"/>
</dbReference>
<dbReference type="EMBL" id="BARV01007120">
    <property type="protein sequence ID" value="GAI03847.1"/>
    <property type="molecule type" value="Genomic_DNA"/>
</dbReference>
<dbReference type="Pfam" id="PF04468">
    <property type="entry name" value="PSP1"/>
    <property type="match status" value="1"/>
</dbReference>